<sequence>MPDAALAPLLAAYTARDEAAVHAAVHPDVHYEDPLTPAPLRGPGELLAHLRRGWSAFPDGRLEPTGAEVREGALVVAPGKLVATQRGALGSLPATGRFLVAHAVLYCELDPGSDRLLRARAFFDVYGAAQQLGVLPKPGTAAQRALMVLQGFGVGRRPG</sequence>
<dbReference type="InterPro" id="IPR032710">
    <property type="entry name" value="NTF2-like_dom_sf"/>
</dbReference>
<evidence type="ECO:0000313" key="1">
    <source>
        <dbReference type="EMBL" id="UTI64788.1"/>
    </source>
</evidence>
<organism evidence="1 2">
    <name type="scientific">Paraconexibacter antarcticus</name>
    <dbReference type="NCBI Taxonomy" id="2949664"/>
    <lineage>
        <taxon>Bacteria</taxon>
        <taxon>Bacillati</taxon>
        <taxon>Actinomycetota</taxon>
        <taxon>Thermoleophilia</taxon>
        <taxon>Solirubrobacterales</taxon>
        <taxon>Paraconexibacteraceae</taxon>
        <taxon>Paraconexibacter</taxon>
    </lineage>
</organism>
<dbReference type="Proteomes" id="UP001056035">
    <property type="component" value="Chromosome"/>
</dbReference>
<proteinExistence type="predicted"/>
<evidence type="ECO:0000313" key="2">
    <source>
        <dbReference type="Proteomes" id="UP001056035"/>
    </source>
</evidence>
<reference evidence="1 2" key="1">
    <citation type="submission" date="2022-06" db="EMBL/GenBank/DDBJ databases">
        <title>Paraconexibacter antarcticus.</title>
        <authorList>
            <person name="Kim C.S."/>
        </authorList>
    </citation>
    <scope>NUCLEOTIDE SEQUENCE [LARGE SCALE GENOMIC DNA]</scope>
    <source>
        <strain evidence="1 2">02-257</strain>
    </source>
</reference>
<name>A0ABY5DRY5_9ACTN</name>
<dbReference type="Gene3D" id="3.10.450.50">
    <property type="match status" value="1"/>
</dbReference>
<dbReference type="EMBL" id="CP098502">
    <property type="protein sequence ID" value="UTI64788.1"/>
    <property type="molecule type" value="Genomic_DNA"/>
</dbReference>
<gene>
    <name evidence="1" type="ORF">NBH00_00940</name>
</gene>
<dbReference type="Pfam" id="PF07366">
    <property type="entry name" value="SnoaL"/>
    <property type="match status" value="1"/>
</dbReference>
<keyword evidence="2" id="KW-1185">Reference proteome</keyword>
<protein>
    <submittedName>
        <fullName evidence="1">Ester cyclase</fullName>
    </submittedName>
</protein>
<dbReference type="SUPFAM" id="SSF54427">
    <property type="entry name" value="NTF2-like"/>
    <property type="match status" value="1"/>
</dbReference>
<dbReference type="RefSeq" id="WP_254571486.1">
    <property type="nucleotide sequence ID" value="NZ_CP098502.1"/>
</dbReference>
<accession>A0ABY5DRY5</accession>
<dbReference type="InterPro" id="IPR009959">
    <property type="entry name" value="Cyclase_SnoaL-like"/>
</dbReference>